<dbReference type="Pfam" id="PF08239">
    <property type="entry name" value="SH3_3"/>
    <property type="match status" value="1"/>
</dbReference>
<name>F2NRL6_TRES6</name>
<dbReference type="HOGENOM" id="CLU_628383_0_0_12"/>
<dbReference type="PROSITE" id="PS51257">
    <property type="entry name" value="PROKAR_LIPOPROTEIN"/>
    <property type="match status" value="1"/>
</dbReference>
<accession>F2NRL6</accession>
<keyword evidence="3" id="KW-1185">Reference proteome</keyword>
<organism evidence="2 3">
    <name type="scientific">Treponema succinifaciens (strain ATCC 33096 / DSM 2489 / 6091)</name>
    <dbReference type="NCBI Taxonomy" id="869209"/>
    <lineage>
        <taxon>Bacteria</taxon>
        <taxon>Pseudomonadati</taxon>
        <taxon>Spirochaetota</taxon>
        <taxon>Spirochaetia</taxon>
        <taxon>Spirochaetales</taxon>
        <taxon>Treponemataceae</taxon>
        <taxon>Treponema</taxon>
    </lineage>
</organism>
<dbReference type="InterPro" id="IPR003646">
    <property type="entry name" value="SH3-like_bac-type"/>
</dbReference>
<dbReference type="STRING" id="869209.Tresu_0910"/>
<dbReference type="EMBL" id="CP002631">
    <property type="protein sequence ID" value="AEB13834.1"/>
    <property type="molecule type" value="Genomic_DNA"/>
</dbReference>
<protein>
    <submittedName>
        <fullName evidence="2">Lipoprotein</fullName>
    </submittedName>
</protein>
<keyword evidence="2" id="KW-0449">Lipoprotein</keyword>
<dbReference type="eggNOG" id="ENOG5033XG8">
    <property type="taxonomic scope" value="Bacteria"/>
</dbReference>
<evidence type="ECO:0000313" key="3">
    <source>
        <dbReference type="Proteomes" id="UP000006852"/>
    </source>
</evidence>
<dbReference type="Proteomes" id="UP000006852">
    <property type="component" value="Chromosome"/>
</dbReference>
<evidence type="ECO:0000259" key="1">
    <source>
        <dbReference type="Pfam" id="PF08239"/>
    </source>
</evidence>
<reference evidence="3" key="2">
    <citation type="submission" date="2011-04" db="EMBL/GenBank/DDBJ databases">
        <title>The complete genome of chromosome of Treponema succinifaciens DSM 2489.</title>
        <authorList>
            <person name="Lucas S."/>
            <person name="Copeland A."/>
            <person name="Lapidus A."/>
            <person name="Bruce D."/>
            <person name="Goodwin L."/>
            <person name="Pitluck S."/>
            <person name="Peters L."/>
            <person name="Kyrpides N."/>
            <person name="Mavromatis K."/>
            <person name="Ivanova N."/>
            <person name="Ovchinnikova G."/>
            <person name="Teshima H."/>
            <person name="Detter J.C."/>
            <person name="Tapia R."/>
            <person name="Han C."/>
            <person name="Land M."/>
            <person name="Hauser L."/>
            <person name="Markowitz V."/>
            <person name="Cheng J.-F."/>
            <person name="Hugenholtz P."/>
            <person name="Woyke T."/>
            <person name="Wu D."/>
            <person name="Gronow S."/>
            <person name="Wellnitz S."/>
            <person name="Brambilla E."/>
            <person name="Klenk H.-P."/>
            <person name="Eisen J.A."/>
        </authorList>
    </citation>
    <scope>NUCLEOTIDE SEQUENCE [LARGE SCALE GENOMIC DNA]</scope>
    <source>
        <strain evidence="3">ATCC 33096 / DSM 2489 / 6091</strain>
    </source>
</reference>
<gene>
    <name evidence="2" type="ordered locus">Tresu_0910</name>
</gene>
<reference evidence="2 3" key="1">
    <citation type="journal article" date="2011" name="Stand. Genomic Sci.">
        <title>Complete genome sequence of Treponema succinifaciens type strain (6091).</title>
        <authorList>
            <person name="Han C."/>
            <person name="Gronow S."/>
            <person name="Teshima H."/>
            <person name="Lapidus A."/>
            <person name="Nolan M."/>
            <person name="Lucas S."/>
            <person name="Hammon N."/>
            <person name="Deshpande S."/>
            <person name="Cheng J.F."/>
            <person name="Zeytun A."/>
            <person name="Tapia R."/>
            <person name="Goodwin L."/>
            <person name="Pitluck S."/>
            <person name="Liolios K."/>
            <person name="Pagani I."/>
            <person name="Ivanova N."/>
            <person name="Mavromatis K."/>
            <person name="Mikhailova N."/>
            <person name="Huntemann M."/>
            <person name="Pati A."/>
            <person name="Chen A."/>
            <person name="Palaniappan K."/>
            <person name="Land M."/>
            <person name="Hauser L."/>
            <person name="Brambilla E.M."/>
            <person name="Rohde M."/>
            <person name="Goker M."/>
            <person name="Woyke T."/>
            <person name="Bristow J."/>
            <person name="Eisen J.A."/>
            <person name="Markowitz V."/>
            <person name="Hugenholtz P."/>
            <person name="Kyrpides N.C."/>
            <person name="Klenk H.P."/>
            <person name="Detter J.C."/>
        </authorList>
    </citation>
    <scope>NUCLEOTIDE SEQUENCE [LARGE SCALE GENOMIC DNA]</scope>
    <source>
        <strain evidence="3">ATCC 33096 / DSM 2489 / 6091</strain>
    </source>
</reference>
<proteinExistence type="predicted"/>
<evidence type="ECO:0000313" key="2">
    <source>
        <dbReference type="EMBL" id="AEB13834.1"/>
    </source>
</evidence>
<dbReference type="AlphaFoldDB" id="F2NRL6"/>
<dbReference type="KEGG" id="tsu:Tresu_0910"/>
<feature type="domain" description="SH3b" evidence="1">
    <location>
        <begin position="112"/>
        <end position="176"/>
    </location>
</feature>
<dbReference type="OrthoDB" id="350202at2"/>
<sequence>MIKSCKISAMKNRIFLFAFSLFMLTFSSCSGVIGYGVLLWNVGEKEIPDGTVVPVYLKSNISKVYVIGLPETKEKIEVPLWKLSVPESKSKALKRAQKYSEYKGKYAFCILDGLPIRAEKMNTSKQVYRLRKNEVVRTLYKEKGVSPTNGGVPLSGEWLHVLTDNGTEGWCFSYNLRLFEMNLDGTYGIGSEVVEAQKADETLERILSTVWYPEYYRGMISKKQIDLDYIVPVYGFDSGYVSGTTKISLPNLNVSFPYSEFEKSDNGDYKAKDAPVEIVPRNSKFIIVKYIDEGGKPKTYNFVSLDENIKIEEIVSAEKNRRQGLYKSIQTLGPDFKSGNYGTLSFNDGNIFRWSGFSKLVPSVIPSGSKGFGIVEMKYFLDGTLKSSWDGVVTFHFENASREVNFLYKKEVNGLRLAYANIIEKYDDSFGRKYSSVSLPANSMVLFFQK</sequence>